<gene>
    <name evidence="4" type="primary">exoI_1</name>
    <name evidence="3" type="synonym">exoI_2</name>
    <name evidence="3" type="ORF">TL5118_04183</name>
    <name evidence="4" type="ORF">TL5120_01654</name>
</gene>
<evidence type="ECO:0000313" key="3">
    <source>
        <dbReference type="EMBL" id="CUH70208.1"/>
    </source>
</evidence>
<evidence type="ECO:0000313" key="4">
    <source>
        <dbReference type="EMBL" id="CUH71862.1"/>
    </source>
</evidence>
<dbReference type="InterPro" id="IPR016071">
    <property type="entry name" value="Staphylococal_nuclease_OB-fold"/>
</dbReference>
<feature type="chain" id="PRO_5009792525" evidence="1">
    <location>
        <begin position="25"/>
        <end position="230"/>
    </location>
</feature>
<feature type="signal peptide" evidence="1">
    <location>
        <begin position="1"/>
        <end position="24"/>
    </location>
</feature>
<dbReference type="Gene3D" id="2.40.50.90">
    <property type="match status" value="1"/>
</dbReference>
<dbReference type="Proteomes" id="UP000051086">
    <property type="component" value="Unassembled WGS sequence"/>
</dbReference>
<dbReference type="RefSeq" id="WP_082626240.1">
    <property type="nucleotide sequence ID" value="NZ_CYSB01000048.1"/>
</dbReference>
<dbReference type="Proteomes" id="UP000051887">
    <property type="component" value="Unassembled WGS sequence"/>
</dbReference>
<dbReference type="PANTHER" id="PTHR12302">
    <property type="entry name" value="EBNA2 BINDING PROTEIN P100"/>
    <property type="match status" value="1"/>
</dbReference>
<dbReference type="OrthoDB" id="9805504at2"/>
<dbReference type="EMBL" id="CYSB01000048">
    <property type="protein sequence ID" value="CUH70208.1"/>
    <property type="molecule type" value="Genomic_DNA"/>
</dbReference>
<protein>
    <submittedName>
        <fullName evidence="4">Succinoglycan biosynthesis protein ExoI</fullName>
    </submittedName>
</protein>
<organism evidence="4 6">
    <name type="scientific">Thalassovita autumnalis</name>
    <dbReference type="NCBI Taxonomy" id="2072972"/>
    <lineage>
        <taxon>Bacteria</taxon>
        <taxon>Pseudomonadati</taxon>
        <taxon>Pseudomonadota</taxon>
        <taxon>Alphaproteobacteria</taxon>
        <taxon>Rhodobacterales</taxon>
        <taxon>Roseobacteraceae</taxon>
        <taxon>Thalassovita</taxon>
    </lineage>
</organism>
<reference evidence="4 6" key="2">
    <citation type="submission" date="2015-09" db="EMBL/GenBank/DDBJ databases">
        <authorList>
            <consortium name="Swine Surveillance"/>
        </authorList>
    </citation>
    <scope>NUCLEOTIDE SEQUENCE [LARGE SCALE GENOMIC DNA]</scope>
    <source>
        <strain evidence="4 6">5120</strain>
    </source>
</reference>
<evidence type="ECO:0000313" key="5">
    <source>
        <dbReference type="Proteomes" id="UP000051086"/>
    </source>
</evidence>
<accession>A0A0P1FTT2</accession>
<sequence length="230" mass="25505">MFVVRAKYLLAMAVLLAAFMSAMAVQSENAWTGQVSVIDGDTLGMGQQRFRLHGIDAPESGQTCKHTERGTWRCGQQAALALADKIGRAHVTCRETDKDRYGRIVAVCTLGSQDLNQWMVRSGWAVAYLKYSRDYAADETAAKQAGIGIWSGEFVLPSTWRRGERLDASTNAEASDDCRIKGNINSKGKRIYHLPGMRWYANTRINEAQGERWFCTEAEARGAGWAKSNS</sequence>
<dbReference type="SUPFAM" id="SSF50199">
    <property type="entry name" value="Staphylococcal nuclease"/>
    <property type="match status" value="1"/>
</dbReference>
<dbReference type="SMART" id="SM00318">
    <property type="entry name" value="SNc"/>
    <property type="match status" value="1"/>
</dbReference>
<evidence type="ECO:0000313" key="6">
    <source>
        <dbReference type="Proteomes" id="UP000051887"/>
    </source>
</evidence>
<proteinExistence type="predicted"/>
<name>A0A0P1FTT2_9RHOB</name>
<dbReference type="Pfam" id="PF00565">
    <property type="entry name" value="SNase"/>
    <property type="match status" value="1"/>
</dbReference>
<evidence type="ECO:0000256" key="1">
    <source>
        <dbReference type="SAM" id="SignalP"/>
    </source>
</evidence>
<dbReference type="AlphaFoldDB" id="A0A0P1FTT2"/>
<keyword evidence="1" id="KW-0732">Signal</keyword>
<dbReference type="PANTHER" id="PTHR12302:SF26">
    <property type="entry name" value="BLR1266 PROTEIN"/>
    <property type="match status" value="1"/>
</dbReference>
<dbReference type="InterPro" id="IPR035437">
    <property type="entry name" value="SNase_OB-fold_sf"/>
</dbReference>
<dbReference type="EMBL" id="CYSC01000027">
    <property type="protein sequence ID" value="CUH71862.1"/>
    <property type="molecule type" value="Genomic_DNA"/>
</dbReference>
<keyword evidence="5" id="KW-1185">Reference proteome</keyword>
<feature type="domain" description="TNase-like" evidence="2">
    <location>
        <begin position="37"/>
        <end position="152"/>
    </location>
</feature>
<evidence type="ECO:0000259" key="2">
    <source>
        <dbReference type="PROSITE" id="PS50830"/>
    </source>
</evidence>
<dbReference type="PROSITE" id="PS50830">
    <property type="entry name" value="TNASE_3"/>
    <property type="match status" value="1"/>
</dbReference>
<reference evidence="3 5" key="1">
    <citation type="submission" date="2015-09" db="EMBL/GenBank/DDBJ databases">
        <authorList>
            <person name="Rodrigo-Torres L."/>
            <person name="Arahal D.R."/>
        </authorList>
    </citation>
    <scope>NUCLEOTIDE SEQUENCE [LARGE SCALE GENOMIC DNA]</scope>
    <source>
        <strain evidence="3 5">CECT 5118</strain>
    </source>
</reference>